<sequence length="104" mass="11716">MSIKGLASLSAVEIHNEIKRGAKFIVYQYTISLLFITLKKNTDIYFVRSYENRAARGLIWTFISFVCGWWCFPEGPSHTLTAITNNLNGGIDVTENILSAVNIQ</sequence>
<reference evidence="1 2" key="1">
    <citation type="submission" date="2019-11" db="EMBL/GenBank/DDBJ databases">
        <title>Pedobacter sp. HMF7647 Genome sequencing and assembly.</title>
        <authorList>
            <person name="Kang H."/>
            <person name="Kim H."/>
            <person name="Joh K."/>
        </authorList>
    </citation>
    <scope>NUCLEOTIDE SEQUENCE [LARGE SCALE GENOMIC DNA]</scope>
    <source>
        <strain evidence="1 2">HMF7647</strain>
    </source>
</reference>
<dbReference type="Proteomes" id="UP000466586">
    <property type="component" value="Unassembled WGS sequence"/>
</dbReference>
<comment type="caution">
    <text evidence="1">The sequence shown here is derived from an EMBL/GenBank/DDBJ whole genome shotgun (WGS) entry which is preliminary data.</text>
</comment>
<accession>A0A7K1Y8K8</accession>
<organism evidence="1 2">
    <name type="scientific">Hufsiella arboris</name>
    <dbReference type="NCBI Taxonomy" id="2695275"/>
    <lineage>
        <taxon>Bacteria</taxon>
        <taxon>Pseudomonadati</taxon>
        <taxon>Bacteroidota</taxon>
        <taxon>Sphingobacteriia</taxon>
        <taxon>Sphingobacteriales</taxon>
        <taxon>Sphingobacteriaceae</taxon>
        <taxon>Hufsiella</taxon>
    </lineage>
</organism>
<name>A0A7K1Y8K8_9SPHI</name>
<proteinExistence type="predicted"/>
<dbReference type="EMBL" id="WVHT01000003">
    <property type="protein sequence ID" value="MXV50933.1"/>
    <property type="molecule type" value="Genomic_DNA"/>
</dbReference>
<evidence type="ECO:0000313" key="2">
    <source>
        <dbReference type="Proteomes" id="UP000466586"/>
    </source>
</evidence>
<dbReference type="AlphaFoldDB" id="A0A7K1Y8K8"/>
<keyword evidence="2" id="KW-1185">Reference proteome</keyword>
<protein>
    <submittedName>
        <fullName evidence="1">Uncharacterized protein</fullName>
    </submittedName>
</protein>
<gene>
    <name evidence="1" type="ORF">GS399_08095</name>
</gene>
<evidence type="ECO:0000313" key="1">
    <source>
        <dbReference type="EMBL" id="MXV50933.1"/>
    </source>
</evidence>
<dbReference type="RefSeq" id="WP_160844113.1">
    <property type="nucleotide sequence ID" value="NZ_WVHT01000003.1"/>
</dbReference>